<keyword evidence="1" id="KW-0472">Membrane</keyword>
<keyword evidence="1" id="KW-1133">Transmembrane helix</keyword>
<dbReference type="Proteomes" id="UP000616595">
    <property type="component" value="Unassembled WGS sequence"/>
</dbReference>
<accession>A0A923HT38</accession>
<dbReference type="PANTHER" id="PTHR32256:SF17">
    <property type="entry name" value="EGF-LIKE DOMAIN-CONTAINING PROTEIN"/>
    <property type="match status" value="1"/>
</dbReference>
<sequence length="401" mass="44754">MRPHGHSLRTAVVANKRPRFGWHQPGGHGIGCFAGGNDGSQHWALSFVKNKRRIRGCSASVQHFERRMDAMKKIIWALLCCAVSVIVFSGCSTASNRDSGRTNSETAVNTIGNTGGNIANWGYAALQGDWIYYSDQNDNGKLDKIKTDGSGKIKLSAERTAYLNVVGDWIYFTDFSDQNRLAKIRTDGSEKTVLTDEGAFYLNVIGDWIYYSGSGLTKIKTDGSEKTILSDDRVSIINVVADWIYYCRPSPEGEKFGGAIYKIKTDGSEKTKLCDDAASIINATDDWIYYCYTPATVEKGTTRGFGDFGELYKIRTDGTEKTKLSSDRAAYINVVGDWIYYADDGDNDKLYKIKTDGTEKNRLFDDVATRINVVGDWIYYDHGYFGMYQIKTDGSGRHRVQ</sequence>
<reference evidence="3" key="2">
    <citation type="submission" date="2020-10" db="EMBL/GenBank/DDBJ databases">
        <title>Comparative genomics of the Acetobacterium genus.</title>
        <authorList>
            <person name="Marshall C."/>
            <person name="May H."/>
            <person name="Norman S."/>
        </authorList>
    </citation>
    <scope>NUCLEOTIDE SEQUENCE</scope>
    <source>
        <strain evidence="3">DER-2019</strain>
    </source>
</reference>
<organism evidence="3 4">
    <name type="scientific">Acetobacterium paludosum</name>
    <dbReference type="NCBI Taxonomy" id="52693"/>
    <lineage>
        <taxon>Bacteria</taxon>
        <taxon>Bacillati</taxon>
        <taxon>Bacillota</taxon>
        <taxon>Clostridia</taxon>
        <taxon>Eubacteriales</taxon>
        <taxon>Eubacteriaceae</taxon>
        <taxon>Acetobacterium</taxon>
    </lineage>
</organism>
<proteinExistence type="predicted"/>
<feature type="domain" description="Prolow-density lipoprotein receptor-related protein 1-like beta-propeller" evidence="2">
    <location>
        <begin position="307"/>
        <end position="400"/>
    </location>
</feature>
<dbReference type="InterPro" id="IPR011042">
    <property type="entry name" value="6-blade_b-propeller_TolB-like"/>
</dbReference>
<evidence type="ECO:0000313" key="4">
    <source>
        <dbReference type="Proteomes" id="UP000616595"/>
    </source>
</evidence>
<evidence type="ECO:0000313" key="3">
    <source>
        <dbReference type="EMBL" id="MBC3887836.1"/>
    </source>
</evidence>
<evidence type="ECO:0000259" key="2">
    <source>
        <dbReference type="Pfam" id="PF16472"/>
    </source>
</evidence>
<dbReference type="EMBL" id="WJBD01000005">
    <property type="protein sequence ID" value="MBC3887836.1"/>
    <property type="molecule type" value="Genomic_DNA"/>
</dbReference>
<dbReference type="Gene3D" id="2.120.10.30">
    <property type="entry name" value="TolB, C-terminal domain"/>
    <property type="match status" value="1"/>
</dbReference>
<feature type="transmembrane region" description="Helical" evidence="1">
    <location>
        <begin position="74"/>
        <end position="95"/>
    </location>
</feature>
<name>A0A923HT38_9FIRM</name>
<keyword evidence="1" id="KW-0812">Transmembrane</keyword>
<comment type="caution">
    <text evidence="3">The sequence shown here is derived from an EMBL/GenBank/DDBJ whole genome shotgun (WGS) entry which is preliminary data.</text>
</comment>
<dbReference type="InterPro" id="IPR032485">
    <property type="entry name" value="LRP1-like_beta_prop"/>
</dbReference>
<protein>
    <submittedName>
        <fullName evidence="3">DUF5050 domain-containing protein</fullName>
    </submittedName>
</protein>
<dbReference type="OrthoDB" id="27389at2"/>
<dbReference type="AlphaFoldDB" id="A0A923HT38"/>
<reference evidence="3" key="1">
    <citation type="submission" date="2019-10" db="EMBL/GenBank/DDBJ databases">
        <authorList>
            <person name="Ross D.E."/>
            <person name="Gulliver D."/>
        </authorList>
    </citation>
    <scope>NUCLEOTIDE SEQUENCE</scope>
    <source>
        <strain evidence="3">DER-2019</strain>
    </source>
</reference>
<feature type="domain" description="Prolow-density lipoprotein receptor-related protein 1-like beta-propeller" evidence="2">
    <location>
        <begin position="122"/>
        <end position="293"/>
    </location>
</feature>
<dbReference type="PANTHER" id="PTHR32256">
    <property type="match status" value="1"/>
</dbReference>
<keyword evidence="4" id="KW-1185">Reference proteome</keyword>
<evidence type="ECO:0000256" key="1">
    <source>
        <dbReference type="SAM" id="Phobius"/>
    </source>
</evidence>
<dbReference type="InterPro" id="IPR053369">
    <property type="entry name" value="SrfA-induced_signal"/>
</dbReference>
<gene>
    <name evidence="3" type="ORF">GH810_05885</name>
</gene>
<dbReference type="Pfam" id="PF16472">
    <property type="entry name" value="DUF5050"/>
    <property type="match status" value="2"/>
</dbReference>
<dbReference type="SUPFAM" id="SSF69304">
    <property type="entry name" value="Tricorn protease N-terminal domain"/>
    <property type="match status" value="1"/>
</dbReference>